<feature type="domain" description="N-acetyltransferase" evidence="3">
    <location>
        <begin position="1"/>
        <end position="152"/>
    </location>
</feature>
<organism evidence="4 5">
    <name type="scientific">Asanoa iriomotensis</name>
    <dbReference type="NCBI Taxonomy" id="234613"/>
    <lineage>
        <taxon>Bacteria</taxon>
        <taxon>Bacillati</taxon>
        <taxon>Actinomycetota</taxon>
        <taxon>Actinomycetes</taxon>
        <taxon>Micromonosporales</taxon>
        <taxon>Micromonosporaceae</taxon>
        <taxon>Asanoa</taxon>
    </lineage>
</organism>
<keyword evidence="5" id="KW-1185">Reference proteome</keyword>
<dbReference type="InterPro" id="IPR016181">
    <property type="entry name" value="Acyl_CoA_acyltransferase"/>
</dbReference>
<dbReference type="InterPro" id="IPR050832">
    <property type="entry name" value="Bact_Acetyltransf"/>
</dbReference>
<dbReference type="CDD" id="cd04301">
    <property type="entry name" value="NAT_SF"/>
    <property type="match status" value="1"/>
</dbReference>
<accession>A0ABQ4CBU4</accession>
<gene>
    <name evidence="4" type="ORF">Air01nite_63470</name>
</gene>
<dbReference type="Pfam" id="PF00583">
    <property type="entry name" value="Acetyltransf_1"/>
    <property type="match status" value="1"/>
</dbReference>
<dbReference type="SUPFAM" id="SSF55729">
    <property type="entry name" value="Acyl-CoA N-acyltransferases (Nat)"/>
    <property type="match status" value="1"/>
</dbReference>
<protein>
    <recommendedName>
        <fullName evidence="3">N-acetyltransferase domain-containing protein</fullName>
    </recommendedName>
</protein>
<dbReference type="EMBL" id="BONC01000063">
    <property type="protein sequence ID" value="GIF60252.1"/>
    <property type="molecule type" value="Genomic_DNA"/>
</dbReference>
<keyword evidence="2" id="KW-0012">Acyltransferase</keyword>
<name>A0ABQ4CBU4_9ACTN</name>
<reference evidence="4 5" key="1">
    <citation type="submission" date="2021-01" db="EMBL/GenBank/DDBJ databases">
        <title>Whole genome shotgun sequence of Asanoa iriomotensis NBRC 100142.</title>
        <authorList>
            <person name="Komaki H."/>
            <person name="Tamura T."/>
        </authorList>
    </citation>
    <scope>NUCLEOTIDE SEQUENCE [LARGE SCALE GENOMIC DNA]</scope>
    <source>
        <strain evidence="4 5">NBRC 100142</strain>
    </source>
</reference>
<evidence type="ECO:0000313" key="5">
    <source>
        <dbReference type="Proteomes" id="UP000624325"/>
    </source>
</evidence>
<evidence type="ECO:0000256" key="2">
    <source>
        <dbReference type="ARBA" id="ARBA00023315"/>
    </source>
</evidence>
<keyword evidence="1" id="KW-0808">Transferase</keyword>
<evidence type="ECO:0000313" key="4">
    <source>
        <dbReference type="EMBL" id="GIF60252.1"/>
    </source>
</evidence>
<proteinExistence type="predicted"/>
<dbReference type="InterPro" id="IPR000182">
    <property type="entry name" value="GNAT_dom"/>
</dbReference>
<dbReference type="Proteomes" id="UP000624325">
    <property type="component" value="Unassembled WGS sequence"/>
</dbReference>
<dbReference type="Gene3D" id="3.40.630.30">
    <property type="match status" value="1"/>
</dbReference>
<dbReference type="PANTHER" id="PTHR43877">
    <property type="entry name" value="AMINOALKYLPHOSPHONATE N-ACETYLTRANSFERASE-RELATED-RELATED"/>
    <property type="match status" value="1"/>
</dbReference>
<dbReference type="PROSITE" id="PS51186">
    <property type="entry name" value="GNAT"/>
    <property type="match status" value="1"/>
</dbReference>
<sequence length="166" mass="18428">MVRECGERDVDALERQLPTGLNHYHAARYRRQCEGFSTFLVAYRGEVVVGSGEILWQGAKEPEVRERFPDCPEINGLAVVPDHQSQGVGTAIIRAAEELAARRGAQRIGMGVGGDNDRAEALYLRLGYADTGCRYLDRYQNVDAAGKRHDIADPCRFLVKPLTPAR</sequence>
<evidence type="ECO:0000256" key="1">
    <source>
        <dbReference type="ARBA" id="ARBA00022679"/>
    </source>
</evidence>
<comment type="caution">
    <text evidence="4">The sequence shown here is derived from an EMBL/GenBank/DDBJ whole genome shotgun (WGS) entry which is preliminary data.</text>
</comment>
<evidence type="ECO:0000259" key="3">
    <source>
        <dbReference type="PROSITE" id="PS51186"/>
    </source>
</evidence>